<accession>A0A023G905</accession>
<dbReference type="EMBL" id="GBBM01005126">
    <property type="protein sequence ID" value="JAC30292.1"/>
    <property type="molecule type" value="mRNA"/>
</dbReference>
<evidence type="ECO:0000313" key="2">
    <source>
        <dbReference type="EMBL" id="JAC30292.1"/>
    </source>
</evidence>
<sequence length="595" mass="67455">MLAHIFGFLDTADLMVVEYVARRVRRVARSRCVMRFTRVHFTQPPDVVTAFINGARACAISELNLNNCVQLTSSAVKTCLISCINLTTLRCVNTRLLPSALLDVTATRVRNLTRLDWSLPDAPHCRRHARELLQRLRSDGTDLGLGFLQYMYVEVVAVAANSNLLRYVLKKCPSLVSVHFHERGAGNPRSRLTRVLLRAYVKRMQWNVLTCTNERVSDVRSITLPSTFQWFGESDVVEVLKADLSVYGNMTARKRPQSVRNCVTFVHPFLAQKTDGLSQLLVCIEDMGSAAHLLDMAAADESLQGLRALTLLTSRKPSGEERLAAYQTKLSSFFESFRALQELNLASFHFETFFDCCEMLAAASLHKLHCLSLPACAMRHPSQLQRLAYAPFTLRELDIRGEERLTCACAIHARSLRLATSRIVLLSMVLLSPLERLTLCDLPNVASLNFLLGCQVREMRLCNLGHWSMRNRLSLSSLRHVCAELRGLKLESRVLPQDLRFLHDLQPAPQLRRLCISTPFVQHDQRAGLLAFLRRLFPAAHTLHVHTLTSSDAFQLIWTRLEGARNDFHRKKVLWTDHRELCTTCDYTGLAKPLR</sequence>
<dbReference type="InterPro" id="IPR001810">
    <property type="entry name" value="F-box_dom"/>
</dbReference>
<proteinExistence type="evidence at transcript level"/>
<protein>
    <submittedName>
        <fullName evidence="2">Putative secreted protein</fullName>
    </submittedName>
</protein>
<dbReference type="AlphaFoldDB" id="A0A023G905"/>
<reference evidence="2" key="1">
    <citation type="submission" date="2014-03" db="EMBL/GenBank/DDBJ databases">
        <title>The sialotranscriptome of Amblyomma triste, Amblyomma parvum and Amblyomma cajennense ticks, uncovered by 454-based RNA-seq.</title>
        <authorList>
            <person name="Garcia G.R."/>
            <person name="Gardinassi L.G."/>
            <person name="Ribeiro J.M."/>
            <person name="Anatriello E."/>
            <person name="Ferreira B.R."/>
            <person name="Moreira H.N."/>
            <person name="Mafra C."/>
            <person name="Olegario M.M."/>
            <person name="Szabo P.J."/>
            <person name="Miranda-Santos I.K."/>
            <person name="Maruyama S.R."/>
        </authorList>
    </citation>
    <scope>NUCLEOTIDE SEQUENCE</scope>
    <source>
        <strain evidence="2">Mato Grasso do Sul</strain>
        <tissue evidence="2">Salivary glands</tissue>
    </source>
</reference>
<evidence type="ECO:0000259" key="1">
    <source>
        <dbReference type="PROSITE" id="PS50181"/>
    </source>
</evidence>
<organism evidence="2">
    <name type="scientific">Amblyomma triste</name>
    <name type="common">Neotropical tick</name>
    <dbReference type="NCBI Taxonomy" id="251400"/>
    <lineage>
        <taxon>Eukaryota</taxon>
        <taxon>Metazoa</taxon>
        <taxon>Ecdysozoa</taxon>
        <taxon>Arthropoda</taxon>
        <taxon>Chelicerata</taxon>
        <taxon>Arachnida</taxon>
        <taxon>Acari</taxon>
        <taxon>Parasitiformes</taxon>
        <taxon>Ixodida</taxon>
        <taxon>Ixodoidea</taxon>
        <taxon>Ixodidae</taxon>
        <taxon>Amblyomminae</taxon>
        <taxon>Amblyomma</taxon>
    </lineage>
</organism>
<feature type="domain" description="F-box" evidence="1">
    <location>
        <begin position="1"/>
        <end position="39"/>
    </location>
</feature>
<dbReference type="PROSITE" id="PS50181">
    <property type="entry name" value="FBOX"/>
    <property type="match status" value="1"/>
</dbReference>
<name>A0A023G905_AMBTT</name>